<feature type="compositionally biased region" description="Polar residues" evidence="1">
    <location>
        <begin position="60"/>
        <end position="70"/>
    </location>
</feature>
<dbReference type="OrthoDB" id="4498621at2759"/>
<gene>
    <name evidence="2" type="ORF">PHISCL_08477</name>
</gene>
<keyword evidence="3" id="KW-1185">Reference proteome</keyword>
<organism evidence="2 3">
    <name type="scientific">Aspergillus sclerotialis</name>
    <dbReference type="NCBI Taxonomy" id="2070753"/>
    <lineage>
        <taxon>Eukaryota</taxon>
        <taxon>Fungi</taxon>
        <taxon>Dikarya</taxon>
        <taxon>Ascomycota</taxon>
        <taxon>Pezizomycotina</taxon>
        <taxon>Eurotiomycetes</taxon>
        <taxon>Eurotiomycetidae</taxon>
        <taxon>Eurotiales</taxon>
        <taxon>Aspergillaceae</taxon>
        <taxon>Aspergillus</taxon>
        <taxon>Aspergillus subgen. Polypaecilum</taxon>
    </lineage>
</organism>
<feature type="compositionally biased region" description="Basic and acidic residues" evidence="1">
    <location>
        <begin position="110"/>
        <end position="121"/>
    </location>
</feature>
<reference evidence="3" key="1">
    <citation type="submission" date="2017-02" db="EMBL/GenBank/DDBJ databases">
        <authorList>
            <person name="Tafer H."/>
            <person name="Lopandic K."/>
        </authorList>
    </citation>
    <scope>NUCLEOTIDE SEQUENCE [LARGE SCALE GENOMIC DNA]</scope>
    <source>
        <strain evidence="3">CBS 366.77</strain>
    </source>
</reference>
<evidence type="ECO:0000313" key="3">
    <source>
        <dbReference type="Proteomes" id="UP000266188"/>
    </source>
</evidence>
<dbReference type="Proteomes" id="UP000266188">
    <property type="component" value="Unassembled WGS sequence"/>
</dbReference>
<name>A0A3A2Z9A8_9EURO</name>
<feature type="region of interest" description="Disordered" evidence="1">
    <location>
        <begin position="1"/>
        <end position="179"/>
    </location>
</feature>
<accession>A0A3A2Z9A8</accession>
<feature type="compositionally biased region" description="Polar residues" evidence="1">
    <location>
        <begin position="17"/>
        <end position="30"/>
    </location>
</feature>
<feature type="compositionally biased region" description="Basic and acidic residues" evidence="1">
    <location>
        <begin position="31"/>
        <end position="47"/>
    </location>
</feature>
<protein>
    <submittedName>
        <fullName evidence="2">Uncharacterized protein</fullName>
    </submittedName>
</protein>
<feature type="compositionally biased region" description="Basic and acidic residues" evidence="1">
    <location>
        <begin position="132"/>
        <end position="147"/>
    </location>
</feature>
<comment type="caution">
    <text evidence="2">The sequence shown here is derived from an EMBL/GenBank/DDBJ whole genome shotgun (WGS) entry which is preliminary data.</text>
</comment>
<dbReference type="EMBL" id="MVGC01000438">
    <property type="protein sequence ID" value="RJE19180.1"/>
    <property type="molecule type" value="Genomic_DNA"/>
</dbReference>
<evidence type="ECO:0000256" key="1">
    <source>
        <dbReference type="SAM" id="MobiDB-lite"/>
    </source>
</evidence>
<proteinExistence type="predicted"/>
<evidence type="ECO:0000313" key="2">
    <source>
        <dbReference type="EMBL" id="RJE19180.1"/>
    </source>
</evidence>
<sequence>MAAEENQVQDGPVGTETLKNPSVEGTSDALNHTHEDSRPKDASRDQATESEPVEEAKPTEQGSSPATSNDKGPLTEDKLENIKTGDKREHDSTALPDTDKPAAEDLNEPQPKKQKIDEKADNVANGASGTTAKEDETRASETNGEKKKPGRPKKTREPSKKPIPTDGIGSRTRSRTKAT</sequence>
<feature type="compositionally biased region" description="Basic and acidic residues" evidence="1">
    <location>
        <begin position="73"/>
        <end position="103"/>
    </location>
</feature>
<dbReference type="AlphaFoldDB" id="A0A3A2Z9A8"/>
<dbReference type="STRING" id="2070753.A0A3A2Z9A8"/>